<accession>A0A5A7NB86</accession>
<protein>
    <recommendedName>
        <fullName evidence="4">TIGR02300 family protein</fullName>
    </recommendedName>
</protein>
<dbReference type="EMBL" id="BKCN01000022">
    <property type="protein sequence ID" value="GER05368.1"/>
    <property type="molecule type" value="Genomic_DNA"/>
</dbReference>
<sequence length="110" mass="12353">MAKPEWGTKRTCPKCGTRFYDLQKDDPVTCIDCGNEWAPEPILKSRLTHQPEAAKKVVKPVVDDDDSDDLDLDDDDDDDIKIDDDDDITVEDDDDDDVSDVVVGPLKDED</sequence>
<reference evidence="2 3" key="1">
    <citation type="submission" date="2019-09" db="EMBL/GenBank/DDBJ databases">
        <title>NBRP : Genome information of microbial organism related human and environment.</title>
        <authorList>
            <person name="Hattori M."/>
            <person name="Oshima K."/>
            <person name="Inaba H."/>
            <person name="Suda W."/>
            <person name="Sakamoto M."/>
            <person name="Iino T."/>
            <person name="Kitahara M."/>
            <person name="Oshida Y."/>
            <person name="Iida T."/>
            <person name="Kudo T."/>
            <person name="Itoh T."/>
            <person name="Ohkuma M."/>
        </authorList>
    </citation>
    <scope>NUCLEOTIDE SEQUENCE [LARGE SCALE GENOMIC DNA]</scope>
    <source>
        <strain evidence="2 3">Q-1</strain>
    </source>
</reference>
<gene>
    <name evidence="2" type="ORF">JCM17846_30500</name>
</gene>
<organism evidence="2 3">
    <name type="scientific">Iodidimonas nitroreducens</name>
    <dbReference type="NCBI Taxonomy" id="1236968"/>
    <lineage>
        <taxon>Bacteria</taxon>
        <taxon>Pseudomonadati</taxon>
        <taxon>Pseudomonadota</taxon>
        <taxon>Alphaproteobacteria</taxon>
        <taxon>Iodidimonadales</taxon>
        <taxon>Iodidimonadaceae</taxon>
        <taxon>Iodidimonas</taxon>
    </lineage>
</organism>
<dbReference type="InterPro" id="IPR012644">
    <property type="entry name" value="CHP02300_FYDLN_acid"/>
</dbReference>
<evidence type="ECO:0000313" key="2">
    <source>
        <dbReference type="EMBL" id="GER05368.1"/>
    </source>
</evidence>
<evidence type="ECO:0000256" key="1">
    <source>
        <dbReference type="SAM" id="MobiDB-lite"/>
    </source>
</evidence>
<dbReference type="AlphaFoldDB" id="A0A5A7NB86"/>
<comment type="caution">
    <text evidence="2">The sequence shown here is derived from an EMBL/GenBank/DDBJ whole genome shotgun (WGS) entry which is preliminary data.</text>
</comment>
<dbReference type="Pfam" id="PF09538">
    <property type="entry name" value="FYDLN_acid"/>
    <property type="match status" value="1"/>
</dbReference>
<evidence type="ECO:0000313" key="3">
    <source>
        <dbReference type="Proteomes" id="UP000324996"/>
    </source>
</evidence>
<proteinExistence type="predicted"/>
<feature type="region of interest" description="Disordered" evidence="1">
    <location>
        <begin position="49"/>
        <end position="110"/>
    </location>
</feature>
<keyword evidence="3" id="KW-1185">Reference proteome</keyword>
<feature type="compositionally biased region" description="Acidic residues" evidence="1">
    <location>
        <begin position="63"/>
        <end position="99"/>
    </location>
</feature>
<dbReference type="Proteomes" id="UP000324996">
    <property type="component" value="Unassembled WGS sequence"/>
</dbReference>
<dbReference type="RefSeq" id="WP_042083776.1">
    <property type="nucleotide sequence ID" value="NZ_BKCN01000022.1"/>
</dbReference>
<dbReference type="NCBIfam" id="TIGR02300">
    <property type="entry name" value="FYDLN_acid"/>
    <property type="match status" value="1"/>
</dbReference>
<evidence type="ECO:0008006" key="4">
    <source>
        <dbReference type="Google" id="ProtNLM"/>
    </source>
</evidence>
<name>A0A5A7NB86_9PROT</name>